<organism evidence="1 2">
    <name type="scientific">Rhizophagus clarus</name>
    <dbReference type="NCBI Taxonomy" id="94130"/>
    <lineage>
        <taxon>Eukaryota</taxon>
        <taxon>Fungi</taxon>
        <taxon>Fungi incertae sedis</taxon>
        <taxon>Mucoromycota</taxon>
        <taxon>Glomeromycotina</taxon>
        <taxon>Glomeromycetes</taxon>
        <taxon>Glomerales</taxon>
        <taxon>Glomeraceae</taxon>
        <taxon>Rhizophagus</taxon>
    </lineage>
</organism>
<dbReference type="AlphaFoldDB" id="A0A8H3LRT6"/>
<comment type="caution">
    <text evidence="1">The sequence shown here is derived from an EMBL/GenBank/DDBJ whole genome shotgun (WGS) entry which is preliminary data.</text>
</comment>
<sequence>MKKKLNFRQYKNKKEGFSGMELFTLSKIELLTLSKIRKHFPSQTADEHIHIIIQRPVETKEIHDTATYRRNAKKYHLWPDNLISFEVLALHMFHIFDRTEDGYIIINCEYGSEKEAEAVCLIDDEDLASVIWTQEFKMLFGLTTDSYSDLPRFDGELADTLLTQPIMKRYSMKYKMLLVQTKQQDVNLLLPFFTALPLVMMCPEYEVIWKGPMN</sequence>
<accession>A0A8H3LRT6</accession>
<proteinExistence type="predicted"/>
<gene>
    <name evidence="1" type="ORF">RCL2_002044700</name>
</gene>
<evidence type="ECO:0000313" key="2">
    <source>
        <dbReference type="Proteomes" id="UP000615446"/>
    </source>
</evidence>
<protein>
    <submittedName>
        <fullName evidence="1">Uncharacterized protein</fullName>
    </submittedName>
</protein>
<dbReference type="Proteomes" id="UP000615446">
    <property type="component" value="Unassembled WGS sequence"/>
</dbReference>
<name>A0A8H3LRT6_9GLOM</name>
<dbReference type="EMBL" id="BLAL01000229">
    <property type="protein sequence ID" value="GES93698.1"/>
    <property type="molecule type" value="Genomic_DNA"/>
</dbReference>
<reference evidence="1" key="1">
    <citation type="submission" date="2019-10" db="EMBL/GenBank/DDBJ databases">
        <title>Conservation and host-specific expression of non-tandemly repeated heterogenous ribosome RNA gene in arbuscular mycorrhizal fungi.</title>
        <authorList>
            <person name="Maeda T."/>
            <person name="Kobayashi Y."/>
            <person name="Nakagawa T."/>
            <person name="Ezawa T."/>
            <person name="Yamaguchi K."/>
            <person name="Bino T."/>
            <person name="Nishimoto Y."/>
            <person name="Shigenobu S."/>
            <person name="Kawaguchi M."/>
        </authorList>
    </citation>
    <scope>NUCLEOTIDE SEQUENCE</scope>
    <source>
        <strain evidence="1">HR1</strain>
    </source>
</reference>
<evidence type="ECO:0000313" key="1">
    <source>
        <dbReference type="EMBL" id="GES93698.1"/>
    </source>
</evidence>